<evidence type="ECO:0000256" key="1">
    <source>
        <dbReference type="ARBA" id="ARBA00002356"/>
    </source>
</evidence>
<dbReference type="SUPFAM" id="SSF51366">
    <property type="entry name" value="Ribulose-phoshate binding barrel"/>
    <property type="match status" value="1"/>
</dbReference>
<dbReference type="PANTHER" id="PTHR32119">
    <property type="entry name" value="OROTIDINE 5'-PHOSPHATE DECARBOXYLASE"/>
    <property type="match status" value="1"/>
</dbReference>
<evidence type="ECO:0000256" key="10">
    <source>
        <dbReference type="RuleBase" id="RU000512"/>
    </source>
</evidence>
<accession>A0A1M7MES9</accession>
<comment type="subunit">
    <text evidence="7">Homodimer.</text>
</comment>
<dbReference type="GO" id="GO:0005829">
    <property type="term" value="C:cytosol"/>
    <property type="evidence" value="ECO:0007669"/>
    <property type="project" value="TreeGrafter"/>
</dbReference>
<dbReference type="InterPro" id="IPR047596">
    <property type="entry name" value="OMPdecase_bac"/>
</dbReference>
<comment type="pathway">
    <text evidence="2 7 10">Pyrimidine metabolism; UMP biosynthesis via de novo pathway; UMP from orotate: step 2/2.</text>
</comment>
<evidence type="ECO:0000256" key="3">
    <source>
        <dbReference type="ARBA" id="ARBA00022793"/>
    </source>
</evidence>
<keyword evidence="4 7" id="KW-0665">Pyrimidine biosynthesis</keyword>
<dbReference type="InterPro" id="IPR001754">
    <property type="entry name" value="OMPdeCOase_dom"/>
</dbReference>
<dbReference type="PROSITE" id="PS00156">
    <property type="entry name" value="OMPDECASE"/>
    <property type="match status" value="1"/>
</dbReference>
<dbReference type="EC" id="4.1.1.23" evidence="7"/>
<feature type="binding site" evidence="7 9">
    <location>
        <position position="260"/>
    </location>
    <ligand>
        <name>substrate</name>
    </ligand>
</feature>
<dbReference type="EMBL" id="FRBW01000004">
    <property type="protein sequence ID" value="SHM89313.1"/>
    <property type="molecule type" value="Genomic_DNA"/>
</dbReference>
<proteinExistence type="inferred from homology"/>
<dbReference type="CDD" id="cd04725">
    <property type="entry name" value="OMP_decarboxylase_like"/>
    <property type="match status" value="1"/>
</dbReference>
<comment type="catalytic activity">
    <reaction evidence="6 7 10">
        <text>orotidine 5'-phosphate + H(+) = UMP + CO2</text>
        <dbReference type="Rhea" id="RHEA:11596"/>
        <dbReference type="ChEBI" id="CHEBI:15378"/>
        <dbReference type="ChEBI" id="CHEBI:16526"/>
        <dbReference type="ChEBI" id="CHEBI:57538"/>
        <dbReference type="ChEBI" id="CHEBI:57865"/>
        <dbReference type="EC" id="4.1.1.23"/>
    </reaction>
</comment>
<dbReference type="GO" id="GO:0006207">
    <property type="term" value="P:'de novo' pyrimidine nucleobase biosynthetic process"/>
    <property type="evidence" value="ECO:0007669"/>
    <property type="project" value="InterPro"/>
</dbReference>
<comment type="function">
    <text evidence="1 7">Catalyzes the decarboxylation of orotidine 5'-monophosphate (OMP) to uridine 5'-monophosphate (UMP).</text>
</comment>
<evidence type="ECO:0000256" key="6">
    <source>
        <dbReference type="ARBA" id="ARBA00049157"/>
    </source>
</evidence>
<feature type="active site" description="For OMPdecase activity" evidence="8">
    <location>
        <position position="116"/>
    </location>
</feature>
<comment type="similarity">
    <text evidence="7">Belongs to the OMP decarboxylase family. Type 1 subfamily.</text>
</comment>
<evidence type="ECO:0000259" key="11">
    <source>
        <dbReference type="SMART" id="SM00934"/>
    </source>
</evidence>
<evidence type="ECO:0000313" key="13">
    <source>
        <dbReference type="Proteomes" id="UP000186002"/>
    </source>
</evidence>
<dbReference type="InterPro" id="IPR013785">
    <property type="entry name" value="Aldolase_TIM"/>
</dbReference>
<dbReference type="InterPro" id="IPR018089">
    <property type="entry name" value="OMPdecase_AS"/>
</dbReference>
<feature type="active site" description="For OMPdecase activity" evidence="8">
    <location>
        <position position="111"/>
    </location>
</feature>
<feature type="binding site" evidence="7 9">
    <location>
        <position position="84"/>
    </location>
    <ligand>
        <name>substrate</name>
    </ligand>
</feature>
<dbReference type="UniPathway" id="UPA00070">
    <property type="reaction ID" value="UER00120"/>
</dbReference>
<evidence type="ECO:0000256" key="2">
    <source>
        <dbReference type="ARBA" id="ARBA00004861"/>
    </source>
</evidence>
<feature type="binding site" evidence="7 9">
    <location>
        <position position="62"/>
    </location>
    <ligand>
        <name>substrate</name>
    </ligand>
</feature>
<evidence type="ECO:0000256" key="7">
    <source>
        <dbReference type="HAMAP-Rule" id="MF_01200"/>
    </source>
</evidence>
<keyword evidence="13" id="KW-1185">Reference proteome</keyword>
<feature type="binding site" evidence="7 9">
    <location>
        <position position="239"/>
    </location>
    <ligand>
        <name>substrate</name>
    </ligand>
</feature>
<dbReference type="STRING" id="735517.SAMN05444272_3378"/>
<dbReference type="PANTHER" id="PTHR32119:SF2">
    <property type="entry name" value="OROTIDINE 5'-PHOSPHATE DECARBOXYLASE"/>
    <property type="match status" value="1"/>
</dbReference>
<keyword evidence="5 7" id="KW-0456">Lyase</keyword>
<evidence type="ECO:0000256" key="4">
    <source>
        <dbReference type="ARBA" id="ARBA00022975"/>
    </source>
</evidence>
<feature type="binding site" evidence="7 9">
    <location>
        <position position="230"/>
    </location>
    <ligand>
        <name>substrate</name>
    </ligand>
</feature>
<gene>
    <name evidence="7" type="primary">pyrF</name>
    <name evidence="12" type="ORF">SAMN05444272_3378</name>
</gene>
<dbReference type="AlphaFoldDB" id="A0A1M7MES9"/>
<organism evidence="12 13">
    <name type="scientific">Roseibium suaedae</name>
    <dbReference type="NCBI Taxonomy" id="735517"/>
    <lineage>
        <taxon>Bacteria</taxon>
        <taxon>Pseudomonadati</taxon>
        <taxon>Pseudomonadota</taxon>
        <taxon>Alphaproteobacteria</taxon>
        <taxon>Hyphomicrobiales</taxon>
        <taxon>Stappiaceae</taxon>
        <taxon>Roseibium</taxon>
    </lineage>
</organism>
<name>A0A1M7MES9_9HYPH</name>
<sequence length="286" mass="30852">MRNKAFECFPGTASGKAQPLTLVRNSKWCYERADISRRRRKIMTSSPFTPQSALERLMLPLDVPTVEEARALVKATEGVVGVYKIGMELQFAGGLELARQLAAEGHKIFLDVKLHDIDNTIYSAVKNVARMGVRFMTLHAYPKTMRAAVKALQEEGVTDLCLLGVTVLTSMDDQDLHDAGYRGRVAELVSVRAADARRAGMGGIVCSPQEAASMRPVLGDSLVMVTPGIRPAGSDAGDQKRIMTPGDAIRAGSDYLVIGRPISRAADPRAAASAVLEEIEEALAEA</sequence>
<feature type="binding site" evidence="7">
    <location>
        <begin position="111"/>
        <end position="120"/>
    </location>
    <ligand>
        <name>substrate</name>
    </ligand>
</feature>
<feature type="binding site" evidence="7 9">
    <location>
        <position position="259"/>
    </location>
    <ligand>
        <name>substrate</name>
    </ligand>
</feature>
<evidence type="ECO:0000256" key="9">
    <source>
        <dbReference type="PIRSR" id="PIRSR614732-2"/>
    </source>
</evidence>
<dbReference type="Gene3D" id="3.20.20.70">
    <property type="entry name" value="Aldolase class I"/>
    <property type="match status" value="1"/>
</dbReference>
<dbReference type="NCBIfam" id="NF001273">
    <property type="entry name" value="PRK00230.1"/>
    <property type="match status" value="1"/>
</dbReference>
<dbReference type="SMART" id="SM00934">
    <property type="entry name" value="OMPdecase"/>
    <property type="match status" value="1"/>
</dbReference>
<feature type="active site" description="Proton donor" evidence="7">
    <location>
        <position position="113"/>
    </location>
</feature>
<evidence type="ECO:0000313" key="12">
    <source>
        <dbReference type="EMBL" id="SHM89313.1"/>
    </source>
</evidence>
<reference evidence="12 13" key="1">
    <citation type="submission" date="2016-11" db="EMBL/GenBank/DDBJ databases">
        <authorList>
            <person name="Jaros S."/>
            <person name="Januszkiewicz K."/>
            <person name="Wedrychowicz H."/>
        </authorList>
    </citation>
    <scope>NUCLEOTIDE SEQUENCE [LARGE SCALE GENOMIC DNA]</scope>
    <source>
        <strain evidence="12 13">DSM 22153</strain>
    </source>
</reference>
<feature type="active site" description="For OMPdecase activity" evidence="8">
    <location>
        <position position="113"/>
    </location>
</feature>
<evidence type="ECO:0000256" key="5">
    <source>
        <dbReference type="ARBA" id="ARBA00023239"/>
    </source>
</evidence>
<dbReference type="InterPro" id="IPR011060">
    <property type="entry name" value="RibuloseP-bd_barrel"/>
</dbReference>
<dbReference type="GO" id="GO:0004590">
    <property type="term" value="F:orotidine-5'-phosphate decarboxylase activity"/>
    <property type="evidence" value="ECO:0007669"/>
    <property type="project" value="UniProtKB-UniRule"/>
</dbReference>
<evidence type="ECO:0000256" key="8">
    <source>
        <dbReference type="PIRSR" id="PIRSR614732-1"/>
    </source>
</evidence>
<keyword evidence="3 7" id="KW-0210">Decarboxylase</keyword>
<feature type="binding site" evidence="7 9">
    <location>
        <position position="169"/>
    </location>
    <ligand>
        <name>substrate</name>
    </ligand>
</feature>
<feature type="domain" description="Orotidine 5'-phosphate decarboxylase" evidence="11">
    <location>
        <begin position="56"/>
        <end position="275"/>
    </location>
</feature>
<protein>
    <recommendedName>
        <fullName evidence="7">Orotidine 5'-phosphate decarboxylase</fullName>
        <ecNumber evidence="7">4.1.1.23</ecNumber>
    </recommendedName>
    <alternativeName>
        <fullName evidence="7">OMP decarboxylase</fullName>
        <shortName evidence="7">OMPDCase</shortName>
        <shortName evidence="7">OMPdecase</shortName>
    </alternativeName>
</protein>
<dbReference type="NCBIfam" id="TIGR01740">
    <property type="entry name" value="pyrF"/>
    <property type="match status" value="1"/>
</dbReference>
<dbReference type="Pfam" id="PF00215">
    <property type="entry name" value="OMPdecase"/>
    <property type="match status" value="1"/>
</dbReference>
<dbReference type="GO" id="GO:0044205">
    <property type="term" value="P:'de novo' UMP biosynthetic process"/>
    <property type="evidence" value="ECO:0007669"/>
    <property type="project" value="UniProtKB-UniRule"/>
</dbReference>
<dbReference type="Proteomes" id="UP000186002">
    <property type="component" value="Unassembled WGS sequence"/>
</dbReference>
<dbReference type="InterPro" id="IPR014732">
    <property type="entry name" value="OMPdecase"/>
</dbReference>
<dbReference type="HAMAP" id="MF_01200_B">
    <property type="entry name" value="OMPdecase_type1_B"/>
    <property type="match status" value="1"/>
</dbReference>